<dbReference type="Gene3D" id="1.50.10.10">
    <property type="match status" value="1"/>
</dbReference>
<dbReference type="InterPro" id="IPR003137">
    <property type="entry name" value="PA_domain"/>
</dbReference>
<evidence type="ECO:0000259" key="11">
    <source>
        <dbReference type="PROSITE" id="PS51914"/>
    </source>
</evidence>
<name>A0A8K1C4H6_PYTOL</name>
<keyword evidence="8" id="KW-0106">Calcium</keyword>
<evidence type="ECO:0000313" key="13">
    <source>
        <dbReference type="Proteomes" id="UP000794436"/>
    </source>
</evidence>
<keyword evidence="3 10" id="KW-0732">Signal</keyword>
<feature type="active site" description="Proton donor" evidence="7">
    <location>
        <position position="312"/>
    </location>
</feature>
<dbReference type="CDD" id="cd04818">
    <property type="entry name" value="PA_subtilisin_1"/>
    <property type="match status" value="1"/>
</dbReference>
<dbReference type="InterPro" id="IPR009011">
    <property type="entry name" value="Man6P_isomerase_rcpt-bd_dom_sf"/>
</dbReference>
<dbReference type="PANTHER" id="PTHR45679">
    <property type="entry name" value="ER DEGRADATION-ENHANCING ALPHA-MANNOSIDASE-LIKE PROTEIN 2"/>
    <property type="match status" value="1"/>
</dbReference>
<evidence type="ECO:0000256" key="7">
    <source>
        <dbReference type="PIRSR" id="PIRSR601382-1"/>
    </source>
</evidence>
<dbReference type="GO" id="GO:0004571">
    <property type="term" value="F:mannosyl-oligosaccharide 1,2-alpha-mannosidase activity"/>
    <property type="evidence" value="ECO:0007669"/>
    <property type="project" value="InterPro"/>
</dbReference>
<dbReference type="SUPFAM" id="SSF52025">
    <property type="entry name" value="PA domain"/>
    <property type="match status" value="1"/>
</dbReference>
<comment type="cofactor">
    <cofactor evidence="8">
        <name>Ca(2+)</name>
        <dbReference type="ChEBI" id="CHEBI:29108"/>
    </cofactor>
</comment>
<keyword evidence="4" id="KW-0256">Endoplasmic reticulum</keyword>
<dbReference type="Pfam" id="PF02225">
    <property type="entry name" value="PA"/>
    <property type="match status" value="1"/>
</dbReference>
<dbReference type="PANTHER" id="PTHR45679:SF6">
    <property type="entry name" value="ER DEGRADATION-ENHANCING ALPHA-MANNOSIDASE-LIKE PROTEIN 2"/>
    <property type="match status" value="1"/>
</dbReference>
<dbReference type="InterPro" id="IPR036026">
    <property type="entry name" value="Seven-hairpin_glycosidases"/>
</dbReference>
<dbReference type="Gene3D" id="2.70.130.10">
    <property type="entry name" value="Mannose-6-phosphate receptor binding domain"/>
    <property type="match status" value="1"/>
</dbReference>
<dbReference type="OrthoDB" id="8118055at2759"/>
<dbReference type="GO" id="GO:0044322">
    <property type="term" value="C:endoplasmic reticulum quality control compartment"/>
    <property type="evidence" value="ECO:0007669"/>
    <property type="project" value="GOC"/>
</dbReference>
<dbReference type="Pfam" id="PF01532">
    <property type="entry name" value="Glyco_hydro_47"/>
    <property type="match status" value="1"/>
</dbReference>
<comment type="caution">
    <text evidence="12">The sequence shown here is derived from an EMBL/GenBank/DDBJ whole genome shotgun (WGS) entry which is preliminary data.</text>
</comment>
<dbReference type="GO" id="GO:1904380">
    <property type="term" value="P:endoplasmic reticulum mannose trimming"/>
    <property type="evidence" value="ECO:0007669"/>
    <property type="project" value="InterPro"/>
</dbReference>
<keyword evidence="9" id="KW-0378">Hydrolase</keyword>
<reference evidence="12" key="1">
    <citation type="submission" date="2019-03" db="EMBL/GenBank/DDBJ databases">
        <title>Long read genome sequence of the mycoparasitic Pythium oligandrum ATCC 38472 isolated from sugarbeet rhizosphere.</title>
        <authorList>
            <person name="Gaulin E."/>
        </authorList>
    </citation>
    <scope>NUCLEOTIDE SEQUENCE</scope>
    <source>
        <strain evidence="12">ATCC 38472_TT</strain>
    </source>
</reference>
<comment type="similarity">
    <text evidence="2 9">Belongs to the glycosyl hydrolase 47 family.</text>
</comment>
<dbReference type="InterPro" id="IPR044674">
    <property type="entry name" value="EDEM1/2/3"/>
</dbReference>
<dbReference type="AlphaFoldDB" id="A0A8K1C4H6"/>
<dbReference type="GO" id="GO:0005509">
    <property type="term" value="F:calcium ion binding"/>
    <property type="evidence" value="ECO:0007669"/>
    <property type="project" value="InterPro"/>
</dbReference>
<dbReference type="InterPro" id="IPR001382">
    <property type="entry name" value="Glyco_hydro_47"/>
</dbReference>
<gene>
    <name evidence="12" type="ORF">Poli38472_008888</name>
</gene>
<feature type="active site" evidence="7">
    <location>
        <position position="569"/>
    </location>
</feature>
<dbReference type="EMBL" id="SPLM01000146">
    <property type="protein sequence ID" value="TMW56240.1"/>
    <property type="molecule type" value="Genomic_DNA"/>
</dbReference>
<evidence type="ECO:0000256" key="6">
    <source>
        <dbReference type="ARBA" id="ARBA00023180"/>
    </source>
</evidence>
<sequence>MHMCLLLLLAVCFVVVRPVSAEIETIVDADGHTAHFNGIRVLSGSSFRSFTNRFKRQLRGVECLTFHEAGNWWHYEWCVGRHVQQLHRFAADELSAAKTPANDWRIVLGRFARDTSKTLRILPLKNFSRLRNPEQQGYYAVQSYAQGEQCTASEDQSKSTTVLNRSVSIQYKCCIFRANETYIEAIDEPSTCQYVLSVCTPVACGFVQKDQYVLNAPAYVGEEERLGLVQTVKDMFYHAYHGYLKHAYPLDALLPISCRGETFELGKIQMLTLIDTLDTLAILEDAKEFQHAVHLVVSRSNFDLNTEVSVFETTIRVLGGLLSAHLFAIDEKLGLFPPGEYKNELLTLAVDLGDRLMPAFDTPTGIPYGTVNLRHGVPKGETTVASTAGAGSLSMEFTMLSALTGDAKYATASRKAVRALFERRSSVGLLGKHIDTKSGDWTETISGPGSNSDSFYEYLWKMYATFNDQESLDMFDSVYTAVLERNLHGDWFADVSMWSGCGHGGVVFENLVAFWPGMQASLGHLHPATRSMNSFYRVWREYGFVPEQFNVMQWKPVRDRGARYPLRPELIESTFYMHEATNDSSWLRAGAHFVHSLQKHTKTKCGYATVKDIETKELEDNMPSFFLSETCKYLYLLFNTTHFLRNGNYVFTTEAHPFPILPSKQVDPILLPTKTPTSTSVSRGRMCRKPAFWDALGYQVDYEGRVVDKTEACKRPVVKPAKIGKTEVIASADASFLSVDDWMPMIEKQLREQLDNLQVKNLKKLSMSEDDAEIAAADYEDAVHRDSPSEFLQGGPRVGVVRLDKMNGLQRFTRVDTGEWLETTGLQDPRYVVLSWFPERRGDPPFDVMPSPNETPTPEVISPISDEDLELASLLPFHRVYDFTHGRHEVALRRICELHVDVPTVTSSGSMRTGFTRSFKFSCASAGFGVHAHSSGSHNFKPAAMVLAEPLDACGTIANAYALEGKLAIVKRGTCFFESKVRHAARAGAIGVIVVNNEDEDRVMVMAGSDEFGDDMEDDDVHKRQRPGIKIPSIMVPRRVGEWLNRQMIGSEGEVRARIELMVRDRSADLLSLARYMELPDENRRVLDAPEVYPRIEGKPGNLRLLAPEWGVELLTVRRSSHGDVEDFAVSVISELQTFADSKLLSP</sequence>
<evidence type="ECO:0000313" key="12">
    <source>
        <dbReference type="EMBL" id="TMW56240.1"/>
    </source>
</evidence>
<evidence type="ECO:0000256" key="5">
    <source>
        <dbReference type="ARBA" id="ARBA00023157"/>
    </source>
</evidence>
<dbReference type="InterPro" id="IPR012341">
    <property type="entry name" value="6hp_glycosidase-like_sf"/>
</dbReference>
<feature type="signal peptide" evidence="10">
    <location>
        <begin position="1"/>
        <end position="21"/>
    </location>
</feature>
<dbReference type="GO" id="GO:0005975">
    <property type="term" value="P:carbohydrate metabolic process"/>
    <property type="evidence" value="ECO:0007669"/>
    <property type="project" value="InterPro"/>
</dbReference>
<evidence type="ECO:0000256" key="8">
    <source>
        <dbReference type="PIRSR" id="PIRSR601382-2"/>
    </source>
</evidence>
<comment type="subcellular location">
    <subcellularLocation>
        <location evidence="1">Endoplasmic reticulum</location>
    </subcellularLocation>
</comment>
<dbReference type="SUPFAM" id="SSF48225">
    <property type="entry name" value="Seven-hairpin glycosidases"/>
    <property type="match status" value="1"/>
</dbReference>
<feature type="binding site" evidence="8">
    <location>
        <position position="653"/>
    </location>
    <ligand>
        <name>Ca(2+)</name>
        <dbReference type="ChEBI" id="CHEBI:29108"/>
    </ligand>
</feature>
<keyword evidence="8" id="KW-0479">Metal-binding</keyword>
<dbReference type="InterPro" id="IPR012913">
    <property type="entry name" value="OS9-like_dom"/>
</dbReference>
<keyword evidence="9" id="KW-0326">Glycosidase</keyword>
<dbReference type="EC" id="3.2.1.-" evidence="9"/>
<keyword evidence="5" id="KW-1015">Disulfide bond</keyword>
<evidence type="ECO:0000256" key="9">
    <source>
        <dbReference type="RuleBase" id="RU361193"/>
    </source>
</evidence>
<keyword evidence="6" id="KW-0325">Glycoprotein</keyword>
<proteinExistence type="inferred from homology"/>
<evidence type="ECO:0000256" key="1">
    <source>
        <dbReference type="ARBA" id="ARBA00004240"/>
    </source>
</evidence>
<evidence type="ECO:0000256" key="10">
    <source>
        <dbReference type="SAM" id="SignalP"/>
    </source>
</evidence>
<dbReference type="PROSITE" id="PS51914">
    <property type="entry name" value="MRH"/>
    <property type="match status" value="1"/>
</dbReference>
<accession>A0A8K1C4H6</accession>
<dbReference type="Pfam" id="PF07915">
    <property type="entry name" value="PRKCSH"/>
    <property type="match status" value="1"/>
</dbReference>
<dbReference type="Gene3D" id="3.50.30.30">
    <property type="match status" value="1"/>
</dbReference>
<keyword evidence="13" id="KW-1185">Reference proteome</keyword>
<organism evidence="12 13">
    <name type="scientific">Pythium oligandrum</name>
    <name type="common">Mycoparasitic fungus</name>
    <dbReference type="NCBI Taxonomy" id="41045"/>
    <lineage>
        <taxon>Eukaryota</taxon>
        <taxon>Sar</taxon>
        <taxon>Stramenopiles</taxon>
        <taxon>Oomycota</taxon>
        <taxon>Peronosporomycetes</taxon>
        <taxon>Pythiales</taxon>
        <taxon>Pythiaceae</taxon>
        <taxon>Pythium</taxon>
    </lineage>
</organism>
<dbReference type="InterPro" id="IPR044865">
    <property type="entry name" value="MRH_dom"/>
</dbReference>
<evidence type="ECO:0000256" key="4">
    <source>
        <dbReference type="ARBA" id="ARBA00022824"/>
    </source>
</evidence>
<evidence type="ECO:0000256" key="2">
    <source>
        <dbReference type="ARBA" id="ARBA00007658"/>
    </source>
</evidence>
<feature type="domain" description="MRH" evidence="11">
    <location>
        <begin position="61"/>
        <end position="206"/>
    </location>
</feature>
<feature type="active site" evidence="7">
    <location>
        <position position="453"/>
    </location>
</feature>
<dbReference type="PRINTS" id="PR00747">
    <property type="entry name" value="GLYHDRLASE47"/>
</dbReference>
<protein>
    <recommendedName>
        <fullName evidence="9">alpha-1,2-Mannosidase</fullName>
        <ecNumber evidence="9">3.2.1.-</ecNumber>
    </recommendedName>
</protein>
<dbReference type="Proteomes" id="UP000794436">
    <property type="component" value="Unassembled WGS sequence"/>
</dbReference>
<feature type="active site" description="Proton donor" evidence="7">
    <location>
        <position position="547"/>
    </location>
</feature>
<feature type="chain" id="PRO_5035426992" description="alpha-1,2-Mannosidase" evidence="10">
    <location>
        <begin position="22"/>
        <end position="1147"/>
    </location>
</feature>
<evidence type="ECO:0000256" key="3">
    <source>
        <dbReference type="ARBA" id="ARBA00022729"/>
    </source>
</evidence>
<dbReference type="InterPro" id="IPR046450">
    <property type="entry name" value="PA_dom_sf"/>
</dbReference>
<dbReference type="GO" id="GO:0016020">
    <property type="term" value="C:membrane"/>
    <property type="evidence" value="ECO:0007669"/>
    <property type="project" value="InterPro"/>
</dbReference>